<dbReference type="EMBL" id="CAMXCT010005068">
    <property type="protein sequence ID" value="CAI4011267.1"/>
    <property type="molecule type" value="Genomic_DNA"/>
</dbReference>
<dbReference type="OrthoDB" id="410233at2759"/>
<dbReference type="EMBL" id="CAMXCT030005068">
    <property type="protein sequence ID" value="CAL4798579.1"/>
    <property type="molecule type" value="Genomic_DNA"/>
</dbReference>
<evidence type="ECO:0000313" key="3">
    <source>
        <dbReference type="Proteomes" id="UP001152797"/>
    </source>
</evidence>
<name>A0A9P1DKV8_9DINO</name>
<organism evidence="1">
    <name type="scientific">Cladocopium goreaui</name>
    <dbReference type="NCBI Taxonomy" id="2562237"/>
    <lineage>
        <taxon>Eukaryota</taxon>
        <taxon>Sar</taxon>
        <taxon>Alveolata</taxon>
        <taxon>Dinophyceae</taxon>
        <taxon>Suessiales</taxon>
        <taxon>Symbiodiniaceae</taxon>
        <taxon>Cladocopium</taxon>
    </lineage>
</organism>
<evidence type="ECO:0000313" key="1">
    <source>
        <dbReference type="EMBL" id="CAI4011267.1"/>
    </source>
</evidence>
<dbReference type="Proteomes" id="UP001152797">
    <property type="component" value="Unassembled WGS sequence"/>
</dbReference>
<dbReference type="EMBL" id="CAMXCT020005068">
    <property type="protein sequence ID" value="CAL1164642.1"/>
    <property type="molecule type" value="Genomic_DNA"/>
</dbReference>
<gene>
    <name evidence="1" type="ORF">C1SCF055_LOCUS36446</name>
</gene>
<sequence>MDSHPSRGRLARRCTEFISGRAKRIPSTRRLLFLVAPGVDAISSADCWVGGWTPEICCSAPGAKGNPLCWDSVFTFDRCCTETEEGIQFDLRRRNFVADMVRRGATVHFDIRHVSGGRTGAVASRALSARSTVLRVPSTQVFSLKSVHAAVIEASRQNSCDAHAVLGLGLALERVNPSSVLADWIKLLPLTFANVLWFSARPLSERTIATHQCHADARIVQEISVQF</sequence>
<comment type="caution">
    <text evidence="1">The sequence shown here is derived from an EMBL/GenBank/DDBJ whole genome shotgun (WGS) entry which is preliminary data.</text>
</comment>
<accession>A0A9P1DKV8</accession>
<proteinExistence type="predicted"/>
<keyword evidence="3" id="KW-1185">Reference proteome</keyword>
<dbReference type="SUPFAM" id="SSF82199">
    <property type="entry name" value="SET domain"/>
    <property type="match status" value="1"/>
</dbReference>
<reference evidence="1" key="1">
    <citation type="submission" date="2022-10" db="EMBL/GenBank/DDBJ databases">
        <authorList>
            <person name="Chen Y."/>
            <person name="Dougan E. K."/>
            <person name="Chan C."/>
            <person name="Rhodes N."/>
            <person name="Thang M."/>
        </authorList>
    </citation>
    <scope>NUCLEOTIDE SEQUENCE</scope>
</reference>
<reference evidence="2 3" key="2">
    <citation type="submission" date="2024-05" db="EMBL/GenBank/DDBJ databases">
        <authorList>
            <person name="Chen Y."/>
            <person name="Shah S."/>
            <person name="Dougan E. K."/>
            <person name="Thang M."/>
            <person name="Chan C."/>
        </authorList>
    </citation>
    <scope>NUCLEOTIDE SEQUENCE [LARGE SCALE GENOMIC DNA]</scope>
</reference>
<dbReference type="Gene3D" id="3.90.1410.10">
    <property type="entry name" value="set domain protein methyltransferase, domain 1"/>
    <property type="match status" value="1"/>
</dbReference>
<evidence type="ECO:0000313" key="2">
    <source>
        <dbReference type="EMBL" id="CAL4798579.1"/>
    </source>
</evidence>
<dbReference type="InterPro" id="IPR046341">
    <property type="entry name" value="SET_dom_sf"/>
</dbReference>
<dbReference type="AlphaFoldDB" id="A0A9P1DKV8"/>
<protein>
    <submittedName>
        <fullName evidence="1">Uncharacterized protein</fullName>
    </submittedName>
</protein>